<dbReference type="Gene3D" id="2.160.10.10">
    <property type="entry name" value="Hexapeptide repeat proteins"/>
    <property type="match status" value="1"/>
</dbReference>
<dbReference type="CDD" id="cd04181">
    <property type="entry name" value="NTP_transferase"/>
    <property type="match status" value="1"/>
</dbReference>
<reference evidence="2 3" key="1">
    <citation type="journal article" date="2010" name="Stand. Genomic Sci.">
        <title>Complete genome sequence of Cellulomonas flavigena type strain (134).</title>
        <authorList>
            <person name="Abt B."/>
            <person name="Foster B."/>
            <person name="Lapidus A."/>
            <person name="Clum A."/>
            <person name="Sun H."/>
            <person name="Pukall R."/>
            <person name="Lucas S."/>
            <person name="Glavina Del Rio T."/>
            <person name="Nolan M."/>
            <person name="Tice H."/>
            <person name="Cheng J.F."/>
            <person name="Pitluck S."/>
            <person name="Liolios K."/>
            <person name="Ivanova N."/>
            <person name="Mavromatis K."/>
            <person name="Ovchinnikova G."/>
            <person name="Pati A."/>
            <person name="Goodwin L."/>
            <person name="Chen A."/>
            <person name="Palaniappan K."/>
            <person name="Land M."/>
            <person name="Hauser L."/>
            <person name="Chang Y.J."/>
            <person name="Jeffries C.D."/>
            <person name="Rohde M."/>
            <person name="Goker M."/>
            <person name="Woyke T."/>
            <person name="Bristow J."/>
            <person name="Eisen J.A."/>
            <person name="Markowitz V."/>
            <person name="Hugenholtz P."/>
            <person name="Kyrpides N.C."/>
            <person name="Klenk H.P."/>
        </authorList>
    </citation>
    <scope>NUCLEOTIDE SEQUENCE [LARGE SCALE GENOMIC DNA]</scope>
    <source>
        <strain evidence="3">ATCC 482 / DSM 20109 / BCRC 11376 / JCM 18109 / NBRC 3775 / NCIMB 8073 / NRS 134</strain>
    </source>
</reference>
<gene>
    <name evidence="2" type="ordered locus">Cfla_3595</name>
</gene>
<dbReference type="eggNOG" id="COG1208">
    <property type="taxonomic scope" value="Bacteria"/>
</dbReference>
<dbReference type="RefSeq" id="WP_013118794.1">
    <property type="nucleotide sequence ID" value="NC_014151.1"/>
</dbReference>
<protein>
    <submittedName>
        <fullName evidence="2">Nucleotidyl transferase</fullName>
    </submittedName>
</protein>
<keyword evidence="3" id="KW-1185">Reference proteome</keyword>
<dbReference type="Pfam" id="PF00483">
    <property type="entry name" value="NTP_transferase"/>
    <property type="match status" value="1"/>
</dbReference>
<dbReference type="EMBL" id="CP001964">
    <property type="protein sequence ID" value="ADG76466.1"/>
    <property type="molecule type" value="Genomic_DNA"/>
</dbReference>
<dbReference type="KEGG" id="cfl:Cfla_3595"/>
<name>D5UDL0_CELFN</name>
<keyword evidence="2" id="KW-0808">Transferase</keyword>
<dbReference type="GO" id="GO:0016740">
    <property type="term" value="F:transferase activity"/>
    <property type="evidence" value="ECO:0007669"/>
    <property type="project" value="UniProtKB-KW"/>
</dbReference>
<dbReference type="OrthoDB" id="9814110at2"/>
<evidence type="ECO:0000259" key="1">
    <source>
        <dbReference type="Pfam" id="PF00483"/>
    </source>
</evidence>
<dbReference type="STRING" id="446466.Cfla_3595"/>
<evidence type="ECO:0000313" key="3">
    <source>
        <dbReference type="Proteomes" id="UP000000849"/>
    </source>
</evidence>
<dbReference type="HOGENOM" id="CLU_029499_0_1_11"/>
<dbReference type="InterPro" id="IPR005835">
    <property type="entry name" value="NTP_transferase_dom"/>
</dbReference>
<sequence length="359" mass="36044">MIDALLEQALPRLEATATTAATPFDAIVLAAGAGRRLSPVTDELCKPLVPVLGTPLLWWAVAALRAAGVGRVAMNAHHHGQQVAAAGAVLAGRDGVDVVVVPEDAPTGPAGGARACAAVLPARTSHVVLSGDAWTDVDLGALVDEHVARGSDLTICATPVPDPSRFGVLTLDGDDVVGHREKPQDAAPGALASCGIYVLSDAGLRALAAGGADLADYDFTHVVPVLRGLGLTVRASVTSRAWDDVGTVAALLRANVDALRADRLVRVAVPHPGAPGLWTTGVPDLAADVRCSGTVHVGPGAVVGPGTHLRATTVGARAVVGSGARLDGCVVLPGARVPDGFTATGEVLGATRVASEVLA</sequence>
<evidence type="ECO:0000313" key="2">
    <source>
        <dbReference type="EMBL" id="ADG76466.1"/>
    </source>
</evidence>
<organism evidence="2 3">
    <name type="scientific">Cellulomonas flavigena (strain ATCC 482 / DSM 20109 / BCRC 11376 / JCM 18109 / NBRC 3775 / NCIMB 8073 / NRS 134)</name>
    <dbReference type="NCBI Taxonomy" id="446466"/>
    <lineage>
        <taxon>Bacteria</taxon>
        <taxon>Bacillati</taxon>
        <taxon>Actinomycetota</taxon>
        <taxon>Actinomycetes</taxon>
        <taxon>Micrococcales</taxon>
        <taxon>Cellulomonadaceae</taxon>
        <taxon>Cellulomonas</taxon>
    </lineage>
</organism>
<feature type="domain" description="Nucleotidyl transferase" evidence="1">
    <location>
        <begin position="26"/>
        <end position="258"/>
    </location>
</feature>
<accession>D5UDL0</accession>
<dbReference type="PANTHER" id="PTHR22572">
    <property type="entry name" value="SUGAR-1-PHOSPHATE GUANYL TRANSFERASE"/>
    <property type="match status" value="1"/>
</dbReference>
<dbReference type="InterPro" id="IPR029044">
    <property type="entry name" value="Nucleotide-diphossugar_trans"/>
</dbReference>
<dbReference type="Proteomes" id="UP000000849">
    <property type="component" value="Chromosome"/>
</dbReference>
<dbReference type="SUPFAM" id="SSF53448">
    <property type="entry name" value="Nucleotide-diphospho-sugar transferases"/>
    <property type="match status" value="1"/>
</dbReference>
<proteinExistence type="predicted"/>
<dbReference type="AlphaFoldDB" id="D5UDL0"/>
<dbReference type="Gene3D" id="3.90.550.10">
    <property type="entry name" value="Spore Coat Polysaccharide Biosynthesis Protein SpsA, Chain A"/>
    <property type="match status" value="1"/>
</dbReference>
<dbReference type="InterPro" id="IPR050486">
    <property type="entry name" value="Mannose-1P_guanyltransferase"/>
</dbReference>